<evidence type="ECO:0000313" key="3">
    <source>
        <dbReference type="EMBL" id="KAL3505235.1"/>
    </source>
</evidence>
<proteinExistence type="predicted"/>
<dbReference type="EMBL" id="JBJUIK010000014">
    <property type="protein sequence ID" value="KAL3505235.1"/>
    <property type="molecule type" value="Genomic_DNA"/>
</dbReference>
<keyword evidence="4" id="KW-1185">Reference proteome</keyword>
<dbReference type="AlphaFoldDB" id="A0ABD2YD58"/>
<sequence length="242" mass="28369">MFKAKTKIPEIDCDHNWQKNKGLDSKPCLFCDWYPATNKRSKCNLCFNEACISCVEKYTDFKFQEVHSLKNFQINENTFDRITRLEQRVANIEKEIFYKNKEKIEEDTEENINLANLEQKIKFCNQDKKLNSIKLEVTFKHHNKIIGTNEIIDIGCTTIIVDPKLIDTSKILKFKDPIKATQMDGSINEYNYYAKNCNIAFLNNCNNYSQYYFMPYVLIKEILEKHGVGIIIGLKFLLDLDG</sequence>
<evidence type="ECO:0000259" key="2">
    <source>
        <dbReference type="Pfam" id="PF21024"/>
    </source>
</evidence>
<dbReference type="Proteomes" id="UP001630127">
    <property type="component" value="Unassembled WGS sequence"/>
</dbReference>
<keyword evidence="1" id="KW-0175">Coiled coil</keyword>
<evidence type="ECO:0000256" key="1">
    <source>
        <dbReference type="SAM" id="Coils"/>
    </source>
</evidence>
<feature type="domain" description="Peptidase A3B" evidence="2">
    <location>
        <begin position="151"/>
        <end position="242"/>
    </location>
</feature>
<name>A0ABD2YD58_9GENT</name>
<dbReference type="Pfam" id="PF21024">
    <property type="entry name" value="Peptidase_A3B"/>
    <property type="match status" value="1"/>
</dbReference>
<comment type="caution">
    <text evidence="3">The sequence shown here is derived from an EMBL/GenBank/DDBJ whole genome shotgun (WGS) entry which is preliminary data.</text>
</comment>
<reference evidence="3 4" key="1">
    <citation type="submission" date="2024-11" db="EMBL/GenBank/DDBJ databases">
        <title>A near-complete genome assembly of Cinchona calisaya.</title>
        <authorList>
            <person name="Lian D.C."/>
            <person name="Zhao X.W."/>
            <person name="Wei L."/>
        </authorList>
    </citation>
    <scope>NUCLEOTIDE SEQUENCE [LARGE SCALE GENOMIC DNA]</scope>
    <source>
        <tissue evidence="3">Nenye</tissue>
    </source>
</reference>
<protein>
    <recommendedName>
        <fullName evidence="2">Peptidase A3B domain-containing protein</fullName>
    </recommendedName>
</protein>
<evidence type="ECO:0000313" key="4">
    <source>
        <dbReference type="Proteomes" id="UP001630127"/>
    </source>
</evidence>
<dbReference type="InterPro" id="IPR034728">
    <property type="entry name" value="Peptidase_A3B"/>
</dbReference>
<gene>
    <name evidence="3" type="ORF">ACH5RR_035076</name>
</gene>
<accession>A0ABD2YD58</accession>
<feature type="coiled-coil region" evidence="1">
    <location>
        <begin position="75"/>
        <end position="118"/>
    </location>
</feature>
<organism evidence="3 4">
    <name type="scientific">Cinchona calisaya</name>
    <dbReference type="NCBI Taxonomy" id="153742"/>
    <lineage>
        <taxon>Eukaryota</taxon>
        <taxon>Viridiplantae</taxon>
        <taxon>Streptophyta</taxon>
        <taxon>Embryophyta</taxon>
        <taxon>Tracheophyta</taxon>
        <taxon>Spermatophyta</taxon>
        <taxon>Magnoliopsida</taxon>
        <taxon>eudicotyledons</taxon>
        <taxon>Gunneridae</taxon>
        <taxon>Pentapetalae</taxon>
        <taxon>asterids</taxon>
        <taxon>lamiids</taxon>
        <taxon>Gentianales</taxon>
        <taxon>Rubiaceae</taxon>
        <taxon>Cinchonoideae</taxon>
        <taxon>Cinchoneae</taxon>
        <taxon>Cinchona</taxon>
    </lineage>
</organism>